<comment type="caution">
    <text evidence="1">The sequence shown here is derived from an EMBL/GenBank/DDBJ whole genome shotgun (WGS) entry which is preliminary data.</text>
</comment>
<evidence type="ECO:0000313" key="1">
    <source>
        <dbReference type="EMBL" id="GAA2140136.1"/>
    </source>
</evidence>
<name>A0ABP5L5Q2_9ACTN</name>
<accession>A0ABP5L5Q2</accession>
<evidence type="ECO:0008006" key="3">
    <source>
        <dbReference type="Google" id="ProtNLM"/>
    </source>
</evidence>
<organism evidence="1 2">
    <name type="scientific">Kitasatospora kazusensis</name>
    <dbReference type="NCBI Taxonomy" id="407974"/>
    <lineage>
        <taxon>Bacteria</taxon>
        <taxon>Bacillati</taxon>
        <taxon>Actinomycetota</taxon>
        <taxon>Actinomycetes</taxon>
        <taxon>Kitasatosporales</taxon>
        <taxon>Streptomycetaceae</taxon>
        <taxon>Kitasatospora</taxon>
    </lineage>
</organism>
<proteinExistence type="predicted"/>
<dbReference type="RefSeq" id="WP_344463633.1">
    <property type="nucleotide sequence ID" value="NZ_BAAANT010000010.1"/>
</dbReference>
<protein>
    <recommendedName>
        <fullName evidence="3">DUF2771 domain-containing protein</fullName>
    </recommendedName>
</protein>
<dbReference type="EMBL" id="BAAANT010000010">
    <property type="protein sequence ID" value="GAA2140136.1"/>
    <property type="molecule type" value="Genomic_DNA"/>
</dbReference>
<reference evidence="2" key="1">
    <citation type="journal article" date="2019" name="Int. J. Syst. Evol. Microbiol.">
        <title>The Global Catalogue of Microorganisms (GCM) 10K type strain sequencing project: providing services to taxonomists for standard genome sequencing and annotation.</title>
        <authorList>
            <consortium name="The Broad Institute Genomics Platform"/>
            <consortium name="The Broad Institute Genome Sequencing Center for Infectious Disease"/>
            <person name="Wu L."/>
            <person name="Ma J."/>
        </authorList>
    </citation>
    <scope>NUCLEOTIDE SEQUENCE [LARGE SCALE GENOMIC DNA]</scope>
    <source>
        <strain evidence="2">JCM 14560</strain>
    </source>
</reference>
<dbReference type="Proteomes" id="UP001422759">
    <property type="component" value="Unassembled WGS sequence"/>
</dbReference>
<evidence type="ECO:0000313" key="2">
    <source>
        <dbReference type="Proteomes" id="UP001422759"/>
    </source>
</evidence>
<gene>
    <name evidence="1" type="ORF">GCM10009760_23070</name>
</gene>
<keyword evidence="2" id="KW-1185">Reference proteome</keyword>
<sequence length="183" mass="18544">MSLSTRVIAALGAVVVIGAGTVGGSIAYASGKDAPKDERLATVVVGRSSVSSEPLCYNGGKALSKDDVNKCQQNGKAAADAGKLTSIDATVGDKIGVGVDPDTAKKGWFSFTDAGQQGQTPLSSTRKNSTFSGLLPAAGLLSTTGDKTTVTVVEADETNGDIIAAWFFTVKNTEFVAQAAPAQ</sequence>